<keyword evidence="1" id="KW-0805">Transcription regulation</keyword>
<evidence type="ECO:0000313" key="6">
    <source>
        <dbReference type="EMBL" id="RVW10799.1"/>
    </source>
</evidence>
<evidence type="ECO:0000256" key="4">
    <source>
        <dbReference type="PROSITE-ProRule" id="PRU00335"/>
    </source>
</evidence>
<dbReference type="PANTHER" id="PTHR30055:SF234">
    <property type="entry name" value="HTH-TYPE TRANSCRIPTIONAL REGULATOR BETI"/>
    <property type="match status" value="1"/>
</dbReference>
<evidence type="ECO:0000259" key="5">
    <source>
        <dbReference type="PROSITE" id="PS50977"/>
    </source>
</evidence>
<gene>
    <name evidence="6" type="ORF">EGT67_06570</name>
</gene>
<protein>
    <submittedName>
        <fullName evidence="6">TetR/AcrR family transcriptional regulator</fullName>
    </submittedName>
</protein>
<dbReference type="EMBL" id="RKLP01000002">
    <property type="protein sequence ID" value="RVW10799.1"/>
    <property type="molecule type" value="Genomic_DNA"/>
</dbReference>
<dbReference type="Pfam" id="PF00440">
    <property type="entry name" value="TetR_N"/>
    <property type="match status" value="1"/>
</dbReference>
<keyword evidence="3" id="KW-0804">Transcription</keyword>
<dbReference type="PANTHER" id="PTHR30055">
    <property type="entry name" value="HTH-TYPE TRANSCRIPTIONAL REGULATOR RUTR"/>
    <property type="match status" value="1"/>
</dbReference>
<dbReference type="RefSeq" id="WP_127915243.1">
    <property type="nucleotide sequence ID" value="NZ_RKLP01000002.1"/>
</dbReference>
<dbReference type="Gene3D" id="1.10.357.10">
    <property type="entry name" value="Tetracycline Repressor, domain 2"/>
    <property type="match status" value="1"/>
</dbReference>
<dbReference type="PRINTS" id="PR00455">
    <property type="entry name" value="HTHTETR"/>
</dbReference>
<dbReference type="AlphaFoldDB" id="A0A438BI91"/>
<feature type="DNA-binding region" description="H-T-H motif" evidence="4">
    <location>
        <begin position="31"/>
        <end position="50"/>
    </location>
</feature>
<dbReference type="SUPFAM" id="SSF46689">
    <property type="entry name" value="Homeodomain-like"/>
    <property type="match status" value="1"/>
</dbReference>
<dbReference type="InterPro" id="IPR001647">
    <property type="entry name" value="HTH_TetR"/>
</dbReference>
<dbReference type="PROSITE" id="PS50977">
    <property type="entry name" value="HTH_TETR_2"/>
    <property type="match status" value="1"/>
</dbReference>
<comment type="caution">
    <text evidence="6">The sequence shown here is derived from an EMBL/GenBank/DDBJ whole genome shotgun (WGS) entry which is preliminary data.</text>
</comment>
<evidence type="ECO:0000256" key="2">
    <source>
        <dbReference type="ARBA" id="ARBA00023125"/>
    </source>
</evidence>
<dbReference type="Proteomes" id="UP000286208">
    <property type="component" value="Unassembled WGS sequence"/>
</dbReference>
<dbReference type="InterPro" id="IPR054126">
    <property type="entry name" value="CprB_TetR_C"/>
</dbReference>
<evidence type="ECO:0000256" key="1">
    <source>
        <dbReference type="ARBA" id="ARBA00023015"/>
    </source>
</evidence>
<dbReference type="Pfam" id="PF21935">
    <property type="entry name" value="TetR_C_45"/>
    <property type="match status" value="1"/>
</dbReference>
<dbReference type="GO" id="GO:0000976">
    <property type="term" value="F:transcription cis-regulatory region binding"/>
    <property type="evidence" value="ECO:0007669"/>
    <property type="project" value="TreeGrafter"/>
</dbReference>
<sequence>MARQARAVATRQQIVVCAAQIFDRLGYYGGRVDEIVDCARITKGALYFHFGSKDGLAQSIIREQRGIAEASTEAIAAAEVSALEQAVMLCHEMARQIITDPIVRAGIRLTVELGSSGADSGPSDPYSAWTDGCTRLIERAIEQGDVADTVSAQVLARHLICAVAGAQSVSRMRTFFGDLDRRVDEMWAVLLPGIVPAARHDRIGSVRSARWCAAGE</sequence>
<name>A0A438BI91_9NOCA</name>
<keyword evidence="2 4" id="KW-0238">DNA-binding</keyword>
<reference evidence="6 7" key="1">
    <citation type="submission" date="2018-11" db="EMBL/GenBank/DDBJ databases">
        <title>Rhodococcus spongicola sp. nov. and Rhodococcus xishaensis sp. nov. from marine sponges.</title>
        <authorList>
            <person name="Li L."/>
            <person name="Lin H.W."/>
        </authorList>
    </citation>
    <scope>NUCLEOTIDE SEQUENCE [LARGE SCALE GENOMIC DNA]</scope>
    <source>
        <strain evidence="6 7">CCTCC AB2014297</strain>
    </source>
</reference>
<dbReference type="NCBIfam" id="NF041196">
    <property type="entry name" value="ScbR_bind_reg"/>
    <property type="match status" value="1"/>
</dbReference>
<proteinExistence type="predicted"/>
<dbReference type="InterPro" id="IPR047923">
    <property type="entry name" value="ArpA-like"/>
</dbReference>
<keyword evidence="7" id="KW-1185">Reference proteome</keyword>
<dbReference type="SUPFAM" id="SSF48498">
    <property type="entry name" value="Tetracyclin repressor-like, C-terminal domain"/>
    <property type="match status" value="1"/>
</dbReference>
<dbReference type="InterPro" id="IPR050109">
    <property type="entry name" value="HTH-type_TetR-like_transc_reg"/>
</dbReference>
<organism evidence="6 7">
    <name type="scientific">Prescottella agglutinans</name>
    <dbReference type="NCBI Taxonomy" id="1644129"/>
    <lineage>
        <taxon>Bacteria</taxon>
        <taxon>Bacillati</taxon>
        <taxon>Actinomycetota</taxon>
        <taxon>Actinomycetes</taxon>
        <taxon>Mycobacteriales</taxon>
        <taxon>Nocardiaceae</taxon>
        <taxon>Prescottella</taxon>
    </lineage>
</organism>
<dbReference type="InterPro" id="IPR036271">
    <property type="entry name" value="Tet_transcr_reg_TetR-rel_C_sf"/>
</dbReference>
<accession>A0A438BI91</accession>
<dbReference type="InterPro" id="IPR009057">
    <property type="entry name" value="Homeodomain-like_sf"/>
</dbReference>
<feature type="domain" description="HTH tetR-type" evidence="5">
    <location>
        <begin position="8"/>
        <end position="68"/>
    </location>
</feature>
<evidence type="ECO:0000313" key="7">
    <source>
        <dbReference type="Proteomes" id="UP000286208"/>
    </source>
</evidence>
<dbReference type="OrthoDB" id="3237195at2"/>
<dbReference type="GO" id="GO:0003700">
    <property type="term" value="F:DNA-binding transcription factor activity"/>
    <property type="evidence" value="ECO:0007669"/>
    <property type="project" value="TreeGrafter"/>
</dbReference>
<evidence type="ECO:0000256" key="3">
    <source>
        <dbReference type="ARBA" id="ARBA00023163"/>
    </source>
</evidence>